<dbReference type="EMBL" id="JBFOLK010000012">
    <property type="protein sequence ID" value="KAL2471701.1"/>
    <property type="molecule type" value="Genomic_DNA"/>
</dbReference>
<evidence type="ECO:0000256" key="1">
    <source>
        <dbReference type="SAM" id="MobiDB-lite"/>
    </source>
</evidence>
<reference evidence="3" key="1">
    <citation type="submission" date="2024-07" db="EMBL/GenBank/DDBJ databases">
        <title>Two chromosome-level genome assemblies of Korean endemic species Abeliophyllum distichum and Forsythia ovata (Oleaceae).</title>
        <authorList>
            <person name="Jang H."/>
        </authorList>
    </citation>
    <scope>NUCLEOTIDE SEQUENCE [LARGE SCALE GENOMIC DNA]</scope>
</reference>
<accession>A0ABD1QAG9</accession>
<dbReference type="AlphaFoldDB" id="A0ABD1QAG9"/>
<gene>
    <name evidence="2" type="ORF">Adt_39837</name>
</gene>
<keyword evidence="3" id="KW-1185">Reference proteome</keyword>
<protein>
    <submittedName>
        <fullName evidence="2">Uncharacterized protein</fullName>
    </submittedName>
</protein>
<organism evidence="2 3">
    <name type="scientific">Abeliophyllum distichum</name>
    <dbReference type="NCBI Taxonomy" id="126358"/>
    <lineage>
        <taxon>Eukaryota</taxon>
        <taxon>Viridiplantae</taxon>
        <taxon>Streptophyta</taxon>
        <taxon>Embryophyta</taxon>
        <taxon>Tracheophyta</taxon>
        <taxon>Spermatophyta</taxon>
        <taxon>Magnoliopsida</taxon>
        <taxon>eudicotyledons</taxon>
        <taxon>Gunneridae</taxon>
        <taxon>Pentapetalae</taxon>
        <taxon>asterids</taxon>
        <taxon>lamiids</taxon>
        <taxon>Lamiales</taxon>
        <taxon>Oleaceae</taxon>
        <taxon>Forsythieae</taxon>
        <taxon>Abeliophyllum</taxon>
    </lineage>
</organism>
<proteinExistence type="predicted"/>
<sequence>MAAKHSRREMPPSSSSKEEAPQATRIDRCPVLIGKNVDPTSFTFDAPSFYIEDLFVGMGWVSILTLNDKVDPSIIKEFYKKITFSPGTGISCLVRNKRIKITQEFIHSILHLEDGGIRLYTTKTIPHLEEYNLVKAFCRVTEKHFKILARLISFCDLVVLLSKATDTINTIILSCIKIVKEDGQWVAKSKGFDDESGPSTLPFEGGEEMDEEEDEPPLFSTSGFTEGHFNLLNG</sequence>
<evidence type="ECO:0000313" key="3">
    <source>
        <dbReference type="Proteomes" id="UP001604336"/>
    </source>
</evidence>
<feature type="region of interest" description="Disordered" evidence="1">
    <location>
        <begin position="189"/>
        <end position="226"/>
    </location>
</feature>
<dbReference type="Proteomes" id="UP001604336">
    <property type="component" value="Unassembled WGS sequence"/>
</dbReference>
<feature type="compositionally biased region" description="Acidic residues" evidence="1">
    <location>
        <begin position="205"/>
        <end position="216"/>
    </location>
</feature>
<feature type="region of interest" description="Disordered" evidence="1">
    <location>
        <begin position="1"/>
        <end position="23"/>
    </location>
</feature>
<evidence type="ECO:0000313" key="2">
    <source>
        <dbReference type="EMBL" id="KAL2471701.1"/>
    </source>
</evidence>
<name>A0ABD1QAG9_9LAMI</name>
<comment type="caution">
    <text evidence="2">The sequence shown here is derived from an EMBL/GenBank/DDBJ whole genome shotgun (WGS) entry which is preliminary data.</text>
</comment>